<evidence type="ECO:0000256" key="4">
    <source>
        <dbReference type="ARBA" id="ARBA00022741"/>
    </source>
</evidence>
<gene>
    <name evidence="7" type="ORF">ACFPP7_07655</name>
</gene>
<dbReference type="SUPFAM" id="SSF52540">
    <property type="entry name" value="P-loop containing nucleoside triphosphate hydrolases"/>
    <property type="match status" value="1"/>
</dbReference>
<feature type="domain" description="ABC transporter" evidence="6">
    <location>
        <begin position="26"/>
        <end position="255"/>
    </location>
</feature>
<dbReference type="RefSeq" id="WP_245660498.1">
    <property type="nucleotide sequence ID" value="NZ_JBHSMX010000011.1"/>
</dbReference>
<dbReference type="CDD" id="cd03293">
    <property type="entry name" value="ABC_NrtD_SsuB_transporters"/>
    <property type="match status" value="1"/>
</dbReference>
<keyword evidence="4" id="KW-0547">Nucleotide-binding</keyword>
<dbReference type="InterPro" id="IPR003439">
    <property type="entry name" value="ABC_transporter-like_ATP-bd"/>
</dbReference>
<dbReference type="InterPro" id="IPR050166">
    <property type="entry name" value="ABC_transporter_ATP-bind"/>
</dbReference>
<evidence type="ECO:0000313" key="7">
    <source>
        <dbReference type="EMBL" id="MFC5520794.1"/>
    </source>
</evidence>
<accession>A0ABW0QDK9</accession>
<dbReference type="PROSITE" id="PS50893">
    <property type="entry name" value="ABC_TRANSPORTER_2"/>
    <property type="match status" value="1"/>
</dbReference>
<proteinExistence type="inferred from homology"/>
<evidence type="ECO:0000256" key="5">
    <source>
        <dbReference type="ARBA" id="ARBA00022840"/>
    </source>
</evidence>
<dbReference type="InterPro" id="IPR003593">
    <property type="entry name" value="AAA+_ATPase"/>
</dbReference>
<comment type="similarity">
    <text evidence="1">Belongs to the ABC transporter superfamily.</text>
</comment>
<evidence type="ECO:0000313" key="8">
    <source>
        <dbReference type="Proteomes" id="UP001596084"/>
    </source>
</evidence>
<protein>
    <submittedName>
        <fullName evidence="7">ABC transporter ATP-binding protein</fullName>
    </submittedName>
</protein>
<keyword evidence="3" id="KW-1003">Cell membrane</keyword>
<keyword evidence="3" id="KW-0472">Membrane</keyword>
<dbReference type="PANTHER" id="PTHR42788">
    <property type="entry name" value="TAURINE IMPORT ATP-BINDING PROTEIN-RELATED"/>
    <property type="match status" value="1"/>
</dbReference>
<dbReference type="InterPro" id="IPR017871">
    <property type="entry name" value="ABC_transporter-like_CS"/>
</dbReference>
<dbReference type="Gene3D" id="3.40.50.300">
    <property type="entry name" value="P-loop containing nucleotide triphosphate hydrolases"/>
    <property type="match status" value="1"/>
</dbReference>
<dbReference type="Proteomes" id="UP001596084">
    <property type="component" value="Unassembled WGS sequence"/>
</dbReference>
<dbReference type="EMBL" id="JBHSMX010000011">
    <property type="protein sequence ID" value="MFC5520794.1"/>
    <property type="molecule type" value="Genomic_DNA"/>
</dbReference>
<keyword evidence="8" id="KW-1185">Reference proteome</keyword>
<dbReference type="Pfam" id="PF00005">
    <property type="entry name" value="ABC_tran"/>
    <property type="match status" value="1"/>
</dbReference>
<evidence type="ECO:0000256" key="3">
    <source>
        <dbReference type="ARBA" id="ARBA00022475"/>
    </source>
</evidence>
<organism evidence="7 8">
    <name type="scientific">Polaromonas jejuensis</name>
    <dbReference type="NCBI Taxonomy" id="457502"/>
    <lineage>
        <taxon>Bacteria</taxon>
        <taxon>Pseudomonadati</taxon>
        <taxon>Pseudomonadota</taxon>
        <taxon>Betaproteobacteria</taxon>
        <taxon>Burkholderiales</taxon>
        <taxon>Comamonadaceae</taxon>
        <taxon>Polaromonas</taxon>
    </lineage>
</organism>
<dbReference type="InterPro" id="IPR027417">
    <property type="entry name" value="P-loop_NTPase"/>
</dbReference>
<name>A0ABW0QDK9_9BURK</name>
<dbReference type="GO" id="GO:0005524">
    <property type="term" value="F:ATP binding"/>
    <property type="evidence" value="ECO:0007669"/>
    <property type="project" value="UniProtKB-KW"/>
</dbReference>
<sequence>MDTMTQNPVISPQMADLCSPARIPQIAARNLCKEFVSGGRRVVALQDVNVVIERGQFCCIVGPSGCGKTTFLRIVSGLETHTSGELRLTHFNQTKPLLSMVFQEQSIFPWMTVADNVEYGLRMRKVPKAERRDTVRHYLEKVGLSQFAGSFPHQLSGGMKQRVSIARAFANDPEILLMDEPFAALDEQNKAILQEELLRIWEESRKTVLFITHSIDEALVLSDRALVMTARPGTLKADIDVPLQRPRGAYEIRSSPGYAELNERMWKELREEVMHARLTKELA</sequence>
<dbReference type="PROSITE" id="PS00211">
    <property type="entry name" value="ABC_TRANSPORTER_1"/>
    <property type="match status" value="1"/>
</dbReference>
<evidence type="ECO:0000256" key="2">
    <source>
        <dbReference type="ARBA" id="ARBA00022448"/>
    </source>
</evidence>
<comment type="caution">
    <text evidence="7">The sequence shown here is derived from an EMBL/GenBank/DDBJ whole genome shotgun (WGS) entry which is preliminary data.</text>
</comment>
<reference evidence="8" key="1">
    <citation type="journal article" date="2019" name="Int. J. Syst. Evol. Microbiol.">
        <title>The Global Catalogue of Microorganisms (GCM) 10K type strain sequencing project: providing services to taxonomists for standard genome sequencing and annotation.</title>
        <authorList>
            <consortium name="The Broad Institute Genomics Platform"/>
            <consortium name="The Broad Institute Genome Sequencing Center for Infectious Disease"/>
            <person name="Wu L."/>
            <person name="Ma J."/>
        </authorList>
    </citation>
    <scope>NUCLEOTIDE SEQUENCE [LARGE SCALE GENOMIC DNA]</scope>
    <source>
        <strain evidence="8">CGMCC 4.7277</strain>
    </source>
</reference>
<evidence type="ECO:0000256" key="1">
    <source>
        <dbReference type="ARBA" id="ARBA00005417"/>
    </source>
</evidence>
<keyword evidence="5 7" id="KW-0067">ATP-binding</keyword>
<dbReference type="PANTHER" id="PTHR42788:SF13">
    <property type="entry name" value="ALIPHATIC SULFONATES IMPORT ATP-BINDING PROTEIN SSUB"/>
    <property type="match status" value="1"/>
</dbReference>
<evidence type="ECO:0000259" key="6">
    <source>
        <dbReference type="PROSITE" id="PS50893"/>
    </source>
</evidence>
<keyword evidence="2" id="KW-0813">Transport</keyword>
<dbReference type="SMART" id="SM00382">
    <property type="entry name" value="AAA"/>
    <property type="match status" value="1"/>
</dbReference>